<protein>
    <submittedName>
        <fullName evidence="1">Uncharacterized protein</fullName>
    </submittedName>
</protein>
<proteinExistence type="predicted"/>
<sequence>MKNLLYIVIIFSGGLSPMSAQVGIGLASPNSNAMLEVSSTNKGLLLPRVALTATNNPAPLSAHVAGMTVYNTATNNSVAANPVYPGEYYNDGTQWQRKTAWSEKTTLSGGTIAGDALAATILDVPAATTSGSISTITLATLSFTLSKPSLVEFNSNISAVFTNPGISQGSAGAGITDNVVKLCTLYYSFTAAPAGIPTNSVFGLSSLTYINSFATFVATGNFYLVPRSTLTLPAGNYTLTVNGAGASGTAFRLTFGSGNRDAINIRATPIK</sequence>
<dbReference type="EMBL" id="FNWQ01000002">
    <property type="protein sequence ID" value="SEH32654.1"/>
    <property type="molecule type" value="Genomic_DNA"/>
</dbReference>
<dbReference type="Proteomes" id="UP000198561">
    <property type="component" value="Unassembled WGS sequence"/>
</dbReference>
<organism evidence="1 2">
    <name type="scientific">Chryseobacterium culicis</name>
    <dbReference type="NCBI Taxonomy" id="680127"/>
    <lineage>
        <taxon>Bacteria</taxon>
        <taxon>Pseudomonadati</taxon>
        <taxon>Bacteroidota</taxon>
        <taxon>Flavobacteriia</taxon>
        <taxon>Flavobacteriales</taxon>
        <taxon>Weeksellaceae</taxon>
        <taxon>Chryseobacterium group</taxon>
        <taxon>Chryseobacterium</taxon>
    </lineage>
</organism>
<dbReference type="STRING" id="680127.SAMN05421593_1890"/>
<accession>A0A1H6HEH1</accession>
<evidence type="ECO:0000313" key="1">
    <source>
        <dbReference type="EMBL" id="SEH32654.1"/>
    </source>
</evidence>
<dbReference type="AlphaFoldDB" id="A0A1H6HEH1"/>
<name>A0A1H6HEH1_CHRCI</name>
<reference evidence="1 2" key="1">
    <citation type="submission" date="2016-10" db="EMBL/GenBank/DDBJ databases">
        <authorList>
            <person name="de Groot N.N."/>
        </authorList>
    </citation>
    <scope>NUCLEOTIDE SEQUENCE [LARGE SCALE GENOMIC DNA]</scope>
    <source>
        <strain evidence="1 2">DSM 23031</strain>
    </source>
</reference>
<dbReference type="RefSeq" id="WP_089691686.1">
    <property type="nucleotide sequence ID" value="NZ_FNWQ01000002.1"/>
</dbReference>
<evidence type="ECO:0000313" key="2">
    <source>
        <dbReference type="Proteomes" id="UP000198561"/>
    </source>
</evidence>
<dbReference type="OrthoDB" id="9808953at2"/>
<gene>
    <name evidence="1" type="ORF">SAMN05421593_1890</name>
</gene>